<evidence type="ECO:0008006" key="3">
    <source>
        <dbReference type="Google" id="ProtNLM"/>
    </source>
</evidence>
<reference evidence="1" key="1">
    <citation type="journal article" date="2021" name="Genome Biol. Evol.">
        <title>A High-Quality Reference Genome for a Parasitic Bivalve with Doubly Uniparental Inheritance (Bivalvia: Unionida).</title>
        <authorList>
            <person name="Smith C.H."/>
        </authorList>
    </citation>
    <scope>NUCLEOTIDE SEQUENCE</scope>
    <source>
        <strain evidence="1">CHS0354</strain>
    </source>
</reference>
<dbReference type="SUPFAM" id="SSF47986">
    <property type="entry name" value="DEATH domain"/>
    <property type="match status" value="1"/>
</dbReference>
<reference evidence="1" key="2">
    <citation type="journal article" date="2021" name="Genome Biol. Evol.">
        <title>Developing a high-quality reference genome for a parasitic bivalve with doubly uniparental inheritance (Bivalvia: Unionida).</title>
        <authorList>
            <person name="Smith C.H."/>
        </authorList>
    </citation>
    <scope>NUCLEOTIDE SEQUENCE</scope>
    <source>
        <strain evidence="1">CHS0354</strain>
        <tissue evidence="1">Mantle</tissue>
    </source>
</reference>
<proteinExistence type="predicted"/>
<dbReference type="EMBL" id="JAEAOA010000198">
    <property type="protein sequence ID" value="KAK3584764.1"/>
    <property type="molecule type" value="Genomic_DNA"/>
</dbReference>
<dbReference type="CDD" id="cd01670">
    <property type="entry name" value="Death"/>
    <property type="match status" value="1"/>
</dbReference>
<evidence type="ECO:0000313" key="2">
    <source>
        <dbReference type="Proteomes" id="UP001195483"/>
    </source>
</evidence>
<name>A0AAE0S436_9BIVA</name>
<sequence length="265" mass="30764">MQDHYVHERGLSKECQILTLSDRSAFNTLWIEIVESNRVEDLLKSRLEKQELVQIKNIINPIISVRYRRNIKIFALGSIRIHSNYQSECLQLEFTEKEENNHLRFQVEVLDANSSAMLKFQLKKKKHFHCHFEANDWLRQRIETLQTTPEPESHRNPLITANKTLHIKSILALARQIPIKQTEELATELNLSANEVADLKANGHVGIQLTFQVLSKWRLKSDKEASDMIDELETALNTLSLKKMASKLLLASKERRSLVNEDFEG</sequence>
<comment type="caution">
    <text evidence="1">The sequence shown here is derived from an EMBL/GenBank/DDBJ whole genome shotgun (WGS) entry which is preliminary data.</text>
</comment>
<evidence type="ECO:0000313" key="1">
    <source>
        <dbReference type="EMBL" id="KAK3584764.1"/>
    </source>
</evidence>
<dbReference type="AlphaFoldDB" id="A0AAE0S436"/>
<dbReference type="InterPro" id="IPR011029">
    <property type="entry name" value="DEATH-like_dom_sf"/>
</dbReference>
<accession>A0AAE0S436</accession>
<reference evidence="1" key="3">
    <citation type="submission" date="2023-05" db="EMBL/GenBank/DDBJ databases">
        <authorList>
            <person name="Smith C.H."/>
        </authorList>
    </citation>
    <scope>NUCLEOTIDE SEQUENCE</scope>
    <source>
        <strain evidence="1">CHS0354</strain>
        <tissue evidence="1">Mantle</tissue>
    </source>
</reference>
<protein>
    <recommendedName>
        <fullName evidence="3">Death domain-containing protein</fullName>
    </recommendedName>
</protein>
<keyword evidence="2" id="KW-1185">Reference proteome</keyword>
<dbReference type="Gene3D" id="1.10.533.10">
    <property type="entry name" value="Death Domain, Fas"/>
    <property type="match status" value="1"/>
</dbReference>
<dbReference type="Proteomes" id="UP001195483">
    <property type="component" value="Unassembled WGS sequence"/>
</dbReference>
<gene>
    <name evidence="1" type="ORF">CHS0354_002285</name>
</gene>
<organism evidence="1 2">
    <name type="scientific">Potamilus streckersoni</name>
    <dbReference type="NCBI Taxonomy" id="2493646"/>
    <lineage>
        <taxon>Eukaryota</taxon>
        <taxon>Metazoa</taxon>
        <taxon>Spiralia</taxon>
        <taxon>Lophotrochozoa</taxon>
        <taxon>Mollusca</taxon>
        <taxon>Bivalvia</taxon>
        <taxon>Autobranchia</taxon>
        <taxon>Heteroconchia</taxon>
        <taxon>Palaeoheterodonta</taxon>
        <taxon>Unionida</taxon>
        <taxon>Unionoidea</taxon>
        <taxon>Unionidae</taxon>
        <taxon>Ambleminae</taxon>
        <taxon>Lampsilini</taxon>
        <taxon>Potamilus</taxon>
    </lineage>
</organism>